<evidence type="ECO:0000256" key="1">
    <source>
        <dbReference type="SAM" id="Phobius"/>
    </source>
</evidence>
<accession>A0A8D0FMM0</accession>
<feature type="transmembrane region" description="Helical" evidence="1">
    <location>
        <begin position="27"/>
        <end position="47"/>
    </location>
</feature>
<sequence length="80" mass="9213">MEKMLHVVDGKVPESLKKCFSEVFLSYRFYAIAFTTKWSITLGSLFFSDMYMLVHVRGKKICILDLKMPASSDCLKIIVL</sequence>
<organism evidence="2 3">
    <name type="scientific">Strix occidentalis caurina</name>
    <name type="common">northern spotted owl</name>
    <dbReference type="NCBI Taxonomy" id="311401"/>
    <lineage>
        <taxon>Eukaryota</taxon>
        <taxon>Metazoa</taxon>
        <taxon>Chordata</taxon>
        <taxon>Craniata</taxon>
        <taxon>Vertebrata</taxon>
        <taxon>Euteleostomi</taxon>
        <taxon>Archelosauria</taxon>
        <taxon>Archosauria</taxon>
        <taxon>Dinosauria</taxon>
        <taxon>Saurischia</taxon>
        <taxon>Theropoda</taxon>
        <taxon>Coelurosauria</taxon>
        <taxon>Aves</taxon>
        <taxon>Neognathae</taxon>
        <taxon>Neoaves</taxon>
        <taxon>Telluraves</taxon>
        <taxon>Strigiformes</taxon>
        <taxon>Strigidae</taxon>
        <taxon>Strix</taxon>
    </lineage>
</organism>
<dbReference type="Ensembl" id="ENSSOCT00000016769.1">
    <property type="protein sequence ID" value="ENSSOCP00000016347.1"/>
    <property type="gene ID" value="ENSSOCG00000012294.1"/>
</dbReference>
<evidence type="ECO:0000313" key="3">
    <source>
        <dbReference type="Proteomes" id="UP000694551"/>
    </source>
</evidence>
<keyword evidence="1" id="KW-0472">Membrane</keyword>
<reference evidence="2" key="1">
    <citation type="submission" date="2025-08" db="UniProtKB">
        <authorList>
            <consortium name="Ensembl"/>
        </authorList>
    </citation>
    <scope>IDENTIFICATION</scope>
</reference>
<evidence type="ECO:0000313" key="2">
    <source>
        <dbReference type="Ensembl" id="ENSSOCP00000016347.1"/>
    </source>
</evidence>
<keyword evidence="1" id="KW-1133">Transmembrane helix</keyword>
<name>A0A8D0FMM0_STROC</name>
<dbReference type="AlphaFoldDB" id="A0A8D0FMM0"/>
<keyword evidence="3" id="KW-1185">Reference proteome</keyword>
<dbReference type="Proteomes" id="UP000694551">
    <property type="component" value="Unplaced"/>
</dbReference>
<proteinExistence type="predicted"/>
<keyword evidence="1" id="KW-0812">Transmembrane</keyword>
<reference evidence="2" key="2">
    <citation type="submission" date="2025-09" db="UniProtKB">
        <authorList>
            <consortium name="Ensembl"/>
        </authorList>
    </citation>
    <scope>IDENTIFICATION</scope>
</reference>
<protein>
    <submittedName>
        <fullName evidence="2">Uncharacterized protein</fullName>
    </submittedName>
</protein>